<organism evidence="1 2">
    <name type="scientific">Carnegiea gigantea</name>
    <dbReference type="NCBI Taxonomy" id="171969"/>
    <lineage>
        <taxon>Eukaryota</taxon>
        <taxon>Viridiplantae</taxon>
        <taxon>Streptophyta</taxon>
        <taxon>Embryophyta</taxon>
        <taxon>Tracheophyta</taxon>
        <taxon>Spermatophyta</taxon>
        <taxon>Magnoliopsida</taxon>
        <taxon>eudicotyledons</taxon>
        <taxon>Gunneridae</taxon>
        <taxon>Pentapetalae</taxon>
        <taxon>Caryophyllales</taxon>
        <taxon>Cactineae</taxon>
        <taxon>Cactaceae</taxon>
        <taxon>Cactoideae</taxon>
        <taxon>Echinocereeae</taxon>
        <taxon>Carnegiea</taxon>
    </lineage>
</organism>
<protein>
    <submittedName>
        <fullName evidence="1">Uncharacterized protein</fullName>
    </submittedName>
</protein>
<dbReference type="EMBL" id="JAKOGI010001684">
    <property type="protein sequence ID" value="KAJ8424412.1"/>
    <property type="molecule type" value="Genomic_DNA"/>
</dbReference>
<proteinExistence type="predicted"/>
<comment type="caution">
    <text evidence="1">The sequence shown here is derived from an EMBL/GenBank/DDBJ whole genome shotgun (WGS) entry which is preliminary data.</text>
</comment>
<dbReference type="AlphaFoldDB" id="A0A9Q1JGU5"/>
<evidence type="ECO:0000313" key="2">
    <source>
        <dbReference type="Proteomes" id="UP001153076"/>
    </source>
</evidence>
<dbReference type="Proteomes" id="UP001153076">
    <property type="component" value="Unassembled WGS sequence"/>
</dbReference>
<evidence type="ECO:0000313" key="1">
    <source>
        <dbReference type="EMBL" id="KAJ8424412.1"/>
    </source>
</evidence>
<gene>
    <name evidence="1" type="ORF">Cgig2_032083</name>
</gene>
<sequence length="183" mass="21055">MKKQIPEEASDLSNFKQFQKYQSIFMLGVNGLVYICKIIMDGNPLDSKIKANIPFLTMLTSVAHDNVGGSMDIWVIRDVNDNELSFDDDEEIQQARKFINGFNEEDMSNYAHMMDSNWIADYYLPKLRASLIWRIMEIIGIQMLVQDHMQACDNTRPDACESGEHLQPFRIARKNNGVLDSIL</sequence>
<keyword evidence="2" id="KW-1185">Reference proteome</keyword>
<reference evidence="1" key="1">
    <citation type="submission" date="2022-04" db="EMBL/GenBank/DDBJ databases">
        <title>Carnegiea gigantea Genome sequencing and assembly v2.</title>
        <authorList>
            <person name="Copetti D."/>
            <person name="Sanderson M.J."/>
            <person name="Burquez A."/>
            <person name="Wojciechowski M.F."/>
        </authorList>
    </citation>
    <scope>NUCLEOTIDE SEQUENCE</scope>
    <source>
        <strain evidence="1">SGP5-SGP5p</strain>
        <tissue evidence="1">Aerial part</tissue>
    </source>
</reference>
<name>A0A9Q1JGU5_9CARY</name>
<accession>A0A9Q1JGU5</accession>